<reference evidence="13 14" key="1">
    <citation type="journal article" date="2013" name="Mar. Genomics">
        <title>Expression of sulfatases in Rhodopirellula baltica and the diversity of sulfatases in the genus Rhodopirellula.</title>
        <authorList>
            <person name="Wegner C.E."/>
            <person name="Richter-Heitmann T."/>
            <person name="Klindworth A."/>
            <person name="Klockow C."/>
            <person name="Richter M."/>
            <person name="Achstetter T."/>
            <person name="Glockner F.O."/>
            <person name="Harder J."/>
        </authorList>
    </citation>
    <scope>NUCLEOTIDE SEQUENCE [LARGE SCALE GENOMIC DNA]</scope>
    <source>
        <strain evidence="13 14">SWK14</strain>
    </source>
</reference>
<evidence type="ECO:0000313" key="13">
    <source>
        <dbReference type="EMBL" id="ELP33619.1"/>
    </source>
</evidence>
<dbReference type="EMBL" id="AMWG01000053">
    <property type="protein sequence ID" value="ELP33619.1"/>
    <property type="molecule type" value="Genomic_DNA"/>
</dbReference>
<comment type="cofactor">
    <cofactor evidence="10 11">
        <name>Mn(2+)</name>
        <dbReference type="ChEBI" id="CHEBI:29035"/>
    </cofactor>
    <text evidence="10 11">Binds 2 manganese ions per subunit.</text>
</comment>
<comment type="subunit">
    <text evidence="11">Monomer.</text>
</comment>
<sequence>MDLLIQSEPLTSCVLLLFNQSQKELRRTSAMDTMHEMLEITGPATATLPVGDGCSPITVIGTDPIRQSFGSQTFQQAINSRLAPGVSQVVLNPDAHVGYGAPVGCVMVSPTHVYPGPVGVDIKCSMSLLQTDLPESEIADWKMRRRVIQAIAKRVPTGAGRGQRHVPKSRSVDGPLGFQVATEGASKSVLKKLGIPKSWANRCEDASHTAPDGSVDTLAARLEWMGRERDKRDRLESKFRQLGSYGGGNHFGEAEIVSLSSKQYFRSLGEQWGLRDGCVAFLSHCGSRGFGHDLAMSQFRAMKTHFQSSGLSFPAGDPQLCYAEADSPEGQRYLCDMAMGANFATVNHLLINQLVLESFREVFPGIRGELIYFISHNIARQEPVDGRLQWVHRKGATRALPKGHEQLAGTEFESTGHPILLPGNPRDGSSIMVAQRGASVSAFSVNHGAGRQLSRTKAKKNLNQTVIDQNLLDHDVISNCRVYPRDEAPDAYKDFAEVLKSVTKAGLADEVARLKAKFVLKDGAPADD</sequence>
<evidence type="ECO:0000256" key="1">
    <source>
        <dbReference type="ARBA" id="ARBA00022598"/>
    </source>
</evidence>
<feature type="binding site" evidence="9">
    <location>
        <begin position="447"/>
        <end position="450"/>
    </location>
    <ligand>
        <name>GMP</name>
        <dbReference type="ChEBI" id="CHEBI:58115"/>
    </ligand>
</feature>
<keyword evidence="1 11" id="KW-0436">Ligase</keyword>
<dbReference type="EC" id="6.5.1.-" evidence="11"/>
<feature type="binding site" evidence="9">
    <location>
        <begin position="249"/>
        <end position="253"/>
    </location>
    <ligand>
        <name>GMP</name>
        <dbReference type="ChEBI" id="CHEBI:58115"/>
    </ligand>
</feature>
<feature type="binding site" evidence="9">
    <location>
        <position position="521"/>
    </location>
    <ligand>
        <name>GMP</name>
        <dbReference type="ChEBI" id="CHEBI:58115"/>
    </ligand>
</feature>
<dbReference type="InterPro" id="IPR036025">
    <property type="entry name" value="RtcB-like_sf"/>
</dbReference>
<dbReference type="GO" id="GO:0042245">
    <property type="term" value="P:RNA repair"/>
    <property type="evidence" value="ECO:0007669"/>
    <property type="project" value="UniProtKB-KW"/>
</dbReference>
<feature type="active site" description="GMP-histidine intermediate" evidence="8">
    <location>
        <position position="447"/>
    </location>
</feature>
<evidence type="ECO:0000313" key="14">
    <source>
        <dbReference type="Proteomes" id="UP000010959"/>
    </source>
</evidence>
<feature type="binding site" evidence="10">
    <location>
        <position position="284"/>
    </location>
    <ligand>
        <name>Mn(2+)</name>
        <dbReference type="ChEBI" id="CHEBI:29035"/>
        <label>2</label>
    </ligand>
</feature>
<evidence type="ECO:0000256" key="6">
    <source>
        <dbReference type="ARBA" id="ARBA00023211"/>
    </source>
</evidence>
<feature type="binding site" evidence="10">
    <location>
        <position position="250"/>
    </location>
    <ligand>
        <name>Mn(2+)</name>
        <dbReference type="ChEBI" id="CHEBI:29035"/>
        <label>1</label>
    </ligand>
</feature>
<dbReference type="SUPFAM" id="SSF103365">
    <property type="entry name" value="Hypothetical protein PH1602"/>
    <property type="match status" value="1"/>
</dbReference>
<name>L7CH85_RHOBT</name>
<feature type="region of interest" description="Disordered" evidence="12">
    <location>
        <begin position="156"/>
        <end position="175"/>
    </location>
</feature>
<keyword evidence="3 9" id="KW-0547">Nucleotide-binding</keyword>
<evidence type="ECO:0000256" key="3">
    <source>
        <dbReference type="ARBA" id="ARBA00022741"/>
    </source>
</evidence>
<feature type="binding site" evidence="10">
    <location>
        <position position="376"/>
    </location>
    <ligand>
        <name>Mn(2+)</name>
        <dbReference type="ChEBI" id="CHEBI:29035"/>
        <label>2</label>
    </ligand>
</feature>
<comment type="similarity">
    <text evidence="11">Belongs to the RtcB family.</text>
</comment>
<dbReference type="FunFam" id="3.90.1860.10:FF:000008">
    <property type="entry name" value="RNA-splicing ligase RtcB"/>
    <property type="match status" value="1"/>
</dbReference>
<keyword evidence="5 9" id="KW-0342">GTP-binding</keyword>
<evidence type="ECO:0000256" key="4">
    <source>
        <dbReference type="ARBA" id="ARBA00022800"/>
    </source>
</evidence>
<dbReference type="PATRIC" id="fig|993516.3.peg.2690"/>
<comment type="catalytic activity">
    <reaction evidence="7">
        <text>a 3'-end 3'-phospho-ribonucleotide-RNA + a 5'-end dephospho-ribonucleoside-RNA + GTP = a ribonucleotidyl-ribonucleotide-RNA + GMP + diphosphate</text>
        <dbReference type="Rhea" id="RHEA:68076"/>
        <dbReference type="Rhea" id="RHEA-COMP:10463"/>
        <dbReference type="Rhea" id="RHEA-COMP:13936"/>
        <dbReference type="Rhea" id="RHEA-COMP:17355"/>
        <dbReference type="ChEBI" id="CHEBI:33019"/>
        <dbReference type="ChEBI" id="CHEBI:37565"/>
        <dbReference type="ChEBI" id="CHEBI:58115"/>
        <dbReference type="ChEBI" id="CHEBI:83062"/>
        <dbReference type="ChEBI" id="CHEBI:138284"/>
        <dbReference type="ChEBI" id="CHEBI:173118"/>
        <dbReference type="EC" id="6.5.1.8"/>
    </reaction>
</comment>
<comment type="caution">
    <text evidence="13">The sequence shown here is derived from an EMBL/GenBank/DDBJ whole genome shotgun (WGS) entry which is preliminary data.</text>
</comment>
<dbReference type="Gene3D" id="3.90.1860.10">
    <property type="entry name" value="tRNA-splicing ligase RtcB"/>
    <property type="match status" value="1"/>
</dbReference>
<dbReference type="PANTHER" id="PTHR11118">
    <property type="entry name" value="RNA-SPLICING LIGASE RTCB HOMOLOG"/>
    <property type="match status" value="1"/>
</dbReference>
<feature type="binding site" evidence="10">
    <location>
        <position position="121"/>
    </location>
    <ligand>
        <name>Mn(2+)</name>
        <dbReference type="ChEBI" id="CHEBI:29035"/>
        <label>1</label>
    </ligand>
</feature>
<dbReference type="Proteomes" id="UP000010959">
    <property type="component" value="Unassembled WGS sequence"/>
</dbReference>
<organism evidence="13 14">
    <name type="scientific">Rhodopirellula baltica SWK14</name>
    <dbReference type="NCBI Taxonomy" id="993516"/>
    <lineage>
        <taxon>Bacteria</taxon>
        <taxon>Pseudomonadati</taxon>
        <taxon>Planctomycetota</taxon>
        <taxon>Planctomycetia</taxon>
        <taxon>Pirellulales</taxon>
        <taxon>Pirellulaceae</taxon>
        <taxon>Rhodopirellula</taxon>
    </lineage>
</organism>
<feature type="binding site" evidence="9">
    <location>
        <position position="429"/>
    </location>
    <ligand>
        <name>GMP</name>
        <dbReference type="ChEBI" id="CHEBI:58115"/>
    </ligand>
</feature>
<gene>
    <name evidence="11" type="primary">rtcB</name>
    <name evidence="13" type="ORF">RBSWK_02521</name>
</gene>
<evidence type="ECO:0000256" key="7">
    <source>
        <dbReference type="ARBA" id="ARBA00047746"/>
    </source>
</evidence>
<accession>L7CH85</accession>
<evidence type="ECO:0000256" key="12">
    <source>
        <dbReference type="SAM" id="MobiDB-lite"/>
    </source>
</evidence>
<feature type="binding site" evidence="9">
    <location>
        <begin position="376"/>
        <end position="377"/>
    </location>
    <ligand>
        <name>GMP</name>
        <dbReference type="ChEBI" id="CHEBI:58115"/>
    </ligand>
</feature>
<evidence type="ECO:0000256" key="5">
    <source>
        <dbReference type="ARBA" id="ARBA00023134"/>
    </source>
</evidence>
<dbReference type="InterPro" id="IPR001233">
    <property type="entry name" value="RtcB"/>
</dbReference>
<keyword evidence="6 10" id="KW-0464">Manganese</keyword>
<dbReference type="GO" id="GO:0006396">
    <property type="term" value="P:RNA processing"/>
    <property type="evidence" value="ECO:0007669"/>
    <property type="project" value="InterPro"/>
</dbReference>
<keyword evidence="4" id="KW-0692">RNA repair</keyword>
<dbReference type="PANTHER" id="PTHR11118:SF1">
    <property type="entry name" value="RNA-SPLICING LIGASE RTCB HOMOLOG"/>
    <property type="match status" value="1"/>
</dbReference>
<dbReference type="GO" id="GO:0046872">
    <property type="term" value="F:metal ion binding"/>
    <property type="evidence" value="ECO:0007669"/>
    <property type="project" value="UniProtKB-UniRule"/>
</dbReference>
<dbReference type="GO" id="GO:0005525">
    <property type="term" value="F:GTP binding"/>
    <property type="evidence" value="ECO:0007669"/>
    <property type="project" value="UniProtKB-KW"/>
</dbReference>
<evidence type="ECO:0000256" key="8">
    <source>
        <dbReference type="PIRSR" id="PIRSR601233-1"/>
    </source>
</evidence>
<evidence type="ECO:0000256" key="10">
    <source>
        <dbReference type="PIRSR" id="PIRSR601233-3"/>
    </source>
</evidence>
<evidence type="ECO:0000256" key="2">
    <source>
        <dbReference type="ARBA" id="ARBA00022723"/>
    </source>
</evidence>
<evidence type="ECO:0000256" key="9">
    <source>
        <dbReference type="PIRSR" id="PIRSR601233-2"/>
    </source>
</evidence>
<proteinExistence type="inferred from homology"/>
<protein>
    <recommendedName>
        <fullName evidence="11">tRNA-splicing ligase RtcB</fullName>
        <ecNumber evidence="11">6.5.1.-</ecNumber>
    </recommendedName>
</protein>
<dbReference type="GO" id="GO:0003972">
    <property type="term" value="F:RNA ligase (ATP) activity"/>
    <property type="evidence" value="ECO:0007669"/>
    <property type="project" value="TreeGrafter"/>
</dbReference>
<dbReference type="Pfam" id="PF01139">
    <property type="entry name" value="RtcB"/>
    <property type="match status" value="1"/>
</dbReference>
<evidence type="ECO:0000256" key="11">
    <source>
        <dbReference type="RuleBase" id="RU371113"/>
    </source>
</evidence>
<keyword evidence="2 10" id="KW-0479">Metal-binding</keyword>
<dbReference type="AlphaFoldDB" id="L7CH85"/>
<dbReference type="GO" id="GO:0170057">
    <property type="term" value="F:RNA ligase (GTP) activity"/>
    <property type="evidence" value="ECO:0007669"/>
    <property type="project" value="UniProtKB-EC"/>
</dbReference>